<evidence type="ECO:0000313" key="2">
    <source>
        <dbReference type="EnsemblPlants" id="ONIVA01G18530.1"/>
    </source>
</evidence>
<accession>A0A0E0FLU6</accession>
<evidence type="ECO:0000313" key="3">
    <source>
        <dbReference type="Proteomes" id="UP000006591"/>
    </source>
</evidence>
<feature type="compositionally biased region" description="Basic and acidic residues" evidence="1">
    <location>
        <begin position="1"/>
        <end position="12"/>
    </location>
</feature>
<dbReference type="AlphaFoldDB" id="A0A0E0FLU6"/>
<dbReference type="HOGENOM" id="CLU_2501765_0_0_1"/>
<feature type="region of interest" description="Disordered" evidence="1">
    <location>
        <begin position="1"/>
        <end position="35"/>
    </location>
</feature>
<sequence length="86" mass="9133">MQHAQRQHDAEAIRGGATAGAARRGGDGDGTALSSGRHLLSSEHAAFSPLPSSSKARVRVFFFSPFPVVAAIRRRPPRILLDLVSS</sequence>
<dbReference type="EnsemblPlants" id="ONIVA01G18530.1">
    <property type="protein sequence ID" value="ONIVA01G18530.1"/>
    <property type="gene ID" value="ONIVA01G18530"/>
</dbReference>
<dbReference type="OMA" id="RVRVFFF"/>
<dbReference type="Proteomes" id="UP000006591">
    <property type="component" value="Chromosome 1"/>
</dbReference>
<reference evidence="2" key="2">
    <citation type="submission" date="2018-04" db="EMBL/GenBank/DDBJ databases">
        <title>OnivRS2 (Oryza nivara Reference Sequence Version 2).</title>
        <authorList>
            <person name="Zhang J."/>
            <person name="Kudrna D."/>
            <person name="Lee S."/>
            <person name="Talag J."/>
            <person name="Rajasekar S."/>
            <person name="Welchert J."/>
            <person name="Hsing Y.-I."/>
            <person name="Wing R.A."/>
        </authorList>
    </citation>
    <scope>NUCLEOTIDE SEQUENCE [LARGE SCALE GENOMIC DNA]</scope>
</reference>
<proteinExistence type="predicted"/>
<protein>
    <submittedName>
        <fullName evidence="2">Uncharacterized protein</fullName>
    </submittedName>
</protein>
<keyword evidence="3" id="KW-1185">Reference proteome</keyword>
<organism evidence="2">
    <name type="scientific">Oryza nivara</name>
    <name type="common">Indian wild rice</name>
    <name type="synonym">Oryza sativa f. spontanea</name>
    <dbReference type="NCBI Taxonomy" id="4536"/>
    <lineage>
        <taxon>Eukaryota</taxon>
        <taxon>Viridiplantae</taxon>
        <taxon>Streptophyta</taxon>
        <taxon>Embryophyta</taxon>
        <taxon>Tracheophyta</taxon>
        <taxon>Spermatophyta</taxon>
        <taxon>Magnoliopsida</taxon>
        <taxon>Liliopsida</taxon>
        <taxon>Poales</taxon>
        <taxon>Poaceae</taxon>
        <taxon>BOP clade</taxon>
        <taxon>Oryzoideae</taxon>
        <taxon>Oryzeae</taxon>
        <taxon>Oryzinae</taxon>
        <taxon>Oryza</taxon>
    </lineage>
</organism>
<dbReference type="Gramene" id="ONIVA01G18530.1">
    <property type="protein sequence ID" value="ONIVA01G18530.1"/>
    <property type="gene ID" value="ONIVA01G18530"/>
</dbReference>
<name>A0A0E0FLU6_ORYNI</name>
<reference evidence="2" key="1">
    <citation type="submission" date="2015-04" db="UniProtKB">
        <authorList>
            <consortium name="EnsemblPlants"/>
        </authorList>
    </citation>
    <scope>IDENTIFICATION</scope>
    <source>
        <strain evidence="2">SL10</strain>
    </source>
</reference>
<evidence type="ECO:0000256" key="1">
    <source>
        <dbReference type="SAM" id="MobiDB-lite"/>
    </source>
</evidence>